<feature type="region of interest" description="Disordered" evidence="1">
    <location>
        <begin position="155"/>
        <end position="205"/>
    </location>
</feature>
<dbReference type="EMBL" id="SPHZ02000006">
    <property type="protein sequence ID" value="KAF0915316.1"/>
    <property type="molecule type" value="Genomic_DNA"/>
</dbReference>
<dbReference type="Proteomes" id="UP000479710">
    <property type="component" value="Unassembled WGS sequence"/>
</dbReference>
<evidence type="ECO:0000256" key="1">
    <source>
        <dbReference type="SAM" id="MobiDB-lite"/>
    </source>
</evidence>
<comment type="caution">
    <text evidence="2">The sequence shown here is derived from an EMBL/GenBank/DDBJ whole genome shotgun (WGS) entry which is preliminary data.</text>
</comment>
<feature type="compositionally biased region" description="Acidic residues" evidence="1">
    <location>
        <begin position="194"/>
        <end position="205"/>
    </location>
</feature>
<protein>
    <recommendedName>
        <fullName evidence="4">DUF4283 domain-containing protein</fullName>
    </recommendedName>
</protein>
<gene>
    <name evidence="2" type="ORF">E2562_035548</name>
</gene>
<proteinExistence type="predicted"/>
<organism evidence="2 3">
    <name type="scientific">Oryza meyeriana var. granulata</name>
    <dbReference type="NCBI Taxonomy" id="110450"/>
    <lineage>
        <taxon>Eukaryota</taxon>
        <taxon>Viridiplantae</taxon>
        <taxon>Streptophyta</taxon>
        <taxon>Embryophyta</taxon>
        <taxon>Tracheophyta</taxon>
        <taxon>Spermatophyta</taxon>
        <taxon>Magnoliopsida</taxon>
        <taxon>Liliopsida</taxon>
        <taxon>Poales</taxon>
        <taxon>Poaceae</taxon>
        <taxon>BOP clade</taxon>
        <taxon>Oryzoideae</taxon>
        <taxon>Oryzeae</taxon>
        <taxon>Oryzinae</taxon>
        <taxon>Oryza</taxon>
        <taxon>Oryza meyeriana</taxon>
    </lineage>
</organism>
<dbReference type="PANTHER" id="PTHR33170:SF40">
    <property type="entry name" value="OS04G0557100 PROTEIN"/>
    <property type="match status" value="1"/>
</dbReference>
<feature type="compositionally biased region" description="Basic and acidic residues" evidence="1">
    <location>
        <begin position="180"/>
        <end position="193"/>
    </location>
</feature>
<dbReference type="OrthoDB" id="689928at2759"/>
<keyword evidence="3" id="KW-1185">Reference proteome</keyword>
<evidence type="ECO:0000313" key="2">
    <source>
        <dbReference type="EMBL" id="KAF0915316.1"/>
    </source>
</evidence>
<reference evidence="2 3" key="1">
    <citation type="submission" date="2019-11" db="EMBL/GenBank/DDBJ databases">
        <title>Whole genome sequence of Oryza granulata.</title>
        <authorList>
            <person name="Li W."/>
        </authorList>
    </citation>
    <scope>NUCLEOTIDE SEQUENCE [LARGE SCALE GENOMIC DNA]</scope>
    <source>
        <strain evidence="3">cv. Menghai</strain>
        <tissue evidence="2">Leaf</tissue>
    </source>
</reference>
<dbReference type="AlphaFoldDB" id="A0A6G1DSC0"/>
<sequence>MEVTVKKTDENVPMEEQDVVSKDLDGLESDPSLFERSKRGSKVALVSVVGGSRTKEQVVSQLQRVVTAKWKWEPVDYEANSFIVPFPSKLELQRAIAYGGADVKEWGVFTGARLQFEKWHEKEEGFLLPKSLDVVIGDHYFELKFEVERLGFDENGEEVEIERDDENEDGSEEKEGGDDTGERRDPKKAKSDDIVVDEEDKGAAI</sequence>
<feature type="compositionally biased region" description="Acidic residues" evidence="1">
    <location>
        <begin position="155"/>
        <end position="179"/>
    </location>
</feature>
<dbReference type="PANTHER" id="PTHR33170">
    <property type="entry name" value="DUF4283 DOMAIN-CONTAINING PROTEIN-RELATED"/>
    <property type="match status" value="1"/>
</dbReference>
<name>A0A6G1DSC0_9ORYZ</name>
<evidence type="ECO:0000313" key="3">
    <source>
        <dbReference type="Proteomes" id="UP000479710"/>
    </source>
</evidence>
<evidence type="ECO:0008006" key="4">
    <source>
        <dbReference type="Google" id="ProtNLM"/>
    </source>
</evidence>
<accession>A0A6G1DSC0</accession>